<dbReference type="InterPro" id="IPR017153">
    <property type="entry name" value="CNDP/DUG1"/>
</dbReference>
<feature type="binding site" evidence="8">
    <location>
        <position position="199"/>
    </location>
    <ligand>
        <name>Mn(2+)</name>
        <dbReference type="ChEBI" id="CHEBI:29035"/>
        <label>2</label>
    </ligand>
</feature>
<evidence type="ECO:0000259" key="10">
    <source>
        <dbReference type="Pfam" id="PF07687"/>
    </source>
</evidence>
<dbReference type="InterPro" id="IPR051458">
    <property type="entry name" value="Cyt/Met_Dipeptidase"/>
</dbReference>
<feature type="active site" evidence="6">
    <location>
        <position position="103"/>
    </location>
</feature>
<feature type="binding site" description="in other chain" evidence="7">
    <location>
        <position position="420"/>
    </location>
    <ligand>
        <name>substrate</name>
        <note>ligand shared between homodimeric partners</note>
    </ligand>
</feature>
<dbReference type="PANTHER" id="PTHR43270">
    <property type="entry name" value="BETA-ALA-HIS DIPEPTIDASE"/>
    <property type="match status" value="1"/>
</dbReference>
<feature type="binding site" description="in other chain" evidence="7">
    <location>
        <position position="448"/>
    </location>
    <ligand>
        <name>substrate</name>
        <note>ligand shared between homodimeric partners</note>
    </ligand>
</feature>
<dbReference type="RefSeq" id="XP_025354369.1">
    <property type="nucleotide sequence ID" value="XM_025502697.1"/>
</dbReference>
<feature type="binding site" description="in other chain" evidence="7">
    <location>
        <position position="199"/>
    </location>
    <ligand>
        <name>substrate</name>
        <note>ligand shared between homodimeric partners</note>
    </ligand>
</feature>
<accession>A0A316V8Z5</accession>
<dbReference type="GeneID" id="37024478"/>
<dbReference type="STRING" id="1280837.A0A316V8Z5"/>
<comment type="cofactor">
    <cofactor evidence="8">
        <name>Mn(2+)</name>
        <dbReference type="ChEBI" id="CHEBI:29035"/>
    </cofactor>
    <text evidence="8">Binds 2 manganese ions per subunit.</text>
</comment>
<dbReference type="FunCoup" id="A0A316V8Z5">
    <property type="interactions" value="168"/>
</dbReference>
<dbReference type="PIRSF" id="PIRSF037242">
    <property type="entry name" value="CNDP_dipeptidase"/>
    <property type="match status" value="1"/>
</dbReference>
<feature type="binding site" evidence="8">
    <location>
        <position position="101"/>
    </location>
    <ligand>
        <name>Mn(2+)</name>
        <dbReference type="ChEBI" id="CHEBI:29035"/>
        <label>2</label>
    </ligand>
</feature>
<organism evidence="11 12">
    <name type="scientific">Meira miltonrushii</name>
    <dbReference type="NCBI Taxonomy" id="1280837"/>
    <lineage>
        <taxon>Eukaryota</taxon>
        <taxon>Fungi</taxon>
        <taxon>Dikarya</taxon>
        <taxon>Basidiomycota</taxon>
        <taxon>Ustilaginomycotina</taxon>
        <taxon>Exobasidiomycetes</taxon>
        <taxon>Exobasidiales</taxon>
        <taxon>Brachybasidiaceae</taxon>
        <taxon>Meira</taxon>
    </lineage>
</organism>
<dbReference type="EMBL" id="KZ819604">
    <property type="protein sequence ID" value="PWN34067.1"/>
    <property type="molecule type" value="Genomic_DNA"/>
</dbReference>
<keyword evidence="8" id="KW-0464">Manganese</keyword>
<dbReference type="PANTHER" id="PTHR43270:SF4">
    <property type="entry name" value="CARNOSINE DIPEPTIDASE 2, ISOFORM A"/>
    <property type="match status" value="1"/>
</dbReference>
<evidence type="ECO:0000256" key="5">
    <source>
        <dbReference type="ARBA" id="ARBA00023049"/>
    </source>
</evidence>
<keyword evidence="4" id="KW-0378">Hydrolase</keyword>
<evidence type="ECO:0000313" key="12">
    <source>
        <dbReference type="Proteomes" id="UP000245771"/>
    </source>
</evidence>
<dbReference type="AlphaFoldDB" id="A0A316V8Z5"/>
<dbReference type="Pfam" id="PF07687">
    <property type="entry name" value="M20_dimer"/>
    <property type="match status" value="1"/>
</dbReference>
<keyword evidence="12" id="KW-1185">Reference proteome</keyword>
<feature type="binding site" description="in other chain" evidence="7">
    <location>
        <position position="347"/>
    </location>
    <ligand>
        <name>substrate</name>
        <note>ligand shared between homodimeric partners</note>
    </ligand>
</feature>
<keyword evidence="5" id="KW-0482">Metalloprotease</keyword>
<feature type="binding site" evidence="8">
    <location>
        <position position="448"/>
    </location>
    <ligand>
        <name>Mn(2+)</name>
        <dbReference type="ChEBI" id="CHEBI:29035"/>
        <label>1</label>
    </ligand>
</feature>
<evidence type="ECO:0000256" key="1">
    <source>
        <dbReference type="ARBA" id="ARBA00006247"/>
    </source>
</evidence>
<dbReference type="Pfam" id="PF01546">
    <property type="entry name" value="Peptidase_M20"/>
    <property type="match status" value="1"/>
</dbReference>
<gene>
    <name evidence="11" type="ORF">FA14DRAFT_68153</name>
</gene>
<feature type="binding site" evidence="8">
    <location>
        <position position="136"/>
    </location>
    <ligand>
        <name>Mn(2+)</name>
        <dbReference type="ChEBI" id="CHEBI:29035"/>
        <label>1</label>
    </ligand>
</feature>
<dbReference type="PROSITE" id="PS00759">
    <property type="entry name" value="ARGE_DAPE_CPG2_2"/>
    <property type="match status" value="1"/>
</dbReference>
<feature type="site" description="Important for catalytic activity" evidence="9">
    <location>
        <position position="232"/>
    </location>
</feature>
<dbReference type="InterPro" id="IPR011650">
    <property type="entry name" value="Peptidase_M20_dimer"/>
</dbReference>
<dbReference type="Gene3D" id="3.40.630.10">
    <property type="entry name" value="Zn peptidases"/>
    <property type="match status" value="1"/>
</dbReference>
<evidence type="ECO:0000256" key="4">
    <source>
        <dbReference type="ARBA" id="ARBA00022801"/>
    </source>
</evidence>
<keyword evidence="2" id="KW-0645">Protease</keyword>
<feature type="binding site" evidence="7">
    <location>
        <position position="334"/>
    </location>
    <ligand>
        <name>substrate</name>
        <note>ligand shared between homodimeric partners</note>
    </ligand>
</feature>
<feature type="binding site" evidence="7">
    <location>
        <position position="232"/>
    </location>
    <ligand>
        <name>substrate</name>
        <note>ligand shared between homodimeric partners</note>
    </ligand>
</feature>
<dbReference type="CDD" id="cd05676">
    <property type="entry name" value="M20_dipept_like_CNDP"/>
    <property type="match status" value="1"/>
</dbReference>
<dbReference type="SUPFAM" id="SSF53187">
    <property type="entry name" value="Zn-dependent exopeptidases"/>
    <property type="match status" value="1"/>
</dbReference>
<evidence type="ECO:0000256" key="7">
    <source>
        <dbReference type="PIRSR" id="PIRSR037242-2"/>
    </source>
</evidence>
<evidence type="ECO:0000256" key="9">
    <source>
        <dbReference type="PIRSR" id="PIRSR037242-4"/>
    </source>
</evidence>
<protein>
    <submittedName>
        <fullName evidence="11">CNDP dipeptidase</fullName>
    </submittedName>
</protein>
<dbReference type="InterPro" id="IPR001261">
    <property type="entry name" value="ArgE/DapE_CS"/>
</dbReference>
<dbReference type="GO" id="GO:0006508">
    <property type="term" value="P:proteolysis"/>
    <property type="evidence" value="ECO:0007669"/>
    <property type="project" value="UniProtKB-KW"/>
</dbReference>
<dbReference type="InterPro" id="IPR002933">
    <property type="entry name" value="Peptidase_M20"/>
</dbReference>
<evidence type="ECO:0000256" key="6">
    <source>
        <dbReference type="PIRSR" id="PIRSR037242-1"/>
    </source>
</evidence>
<evidence type="ECO:0000256" key="8">
    <source>
        <dbReference type="PIRSR" id="PIRSR037242-3"/>
    </source>
</evidence>
<proteinExistence type="inferred from homology"/>
<dbReference type="OrthoDB" id="7832001at2759"/>
<dbReference type="GO" id="GO:0070573">
    <property type="term" value="F:metallodipeptidase activity"/>
    <property type="evidence" value="ECO:0007669"/>
    <property type="project" value="InterPro"/>
</dbReference>
<evidence type="ECO:0000313" key="11">
    <source>
        <dbReference type="EMBL" id="PWN34067.1"/>
    </source>
</evidence>
<sequence>MTSIDQVLQKIDQNKEKLIARLAEAVEIPSVSGDAAYRKHVFEMADWLKAQLEKLGATAELKPLGKQNLDGQEIELPPVIFSDLKAKTDADKKKTILIYGHFDVQPALKSDGWNSEPFKLVHDEKTGRLYGRGSTDDKGPVIGWLNVIEAHQQVGLDLPVNLKFCFEGMEESSSVGLDDLIRKHKNDFFTGVDAICISDNYWLGTKKPCLTHGLRGITYFKLRISGPQADLHSGVFGGMVHEPMTDLFAVMSKLVTPQGEILVPGINELVAPLTSEEAQRFDNMEYALTDLHSATGKDVAINDDKAKTLMARMRYPSLSLHGVEGAFSAPGAKTVICASVIGKFSIRLVPDMKPEKVISLVQDYVQKEFAKLGSKNTVHIEGEGGAPWYADPNHWNYVAAAKATKKIYGVEPDLTREGGSIPVALTFSEELQKNLLLLPMGRGDDGAHSTNEKIDISNYIEGTKLLGTYLHEVAAAS</sequence>
<feature type="domain" description="Peptidase M20 dimerisation" evidence="10">
    <location>
        <begin position="213"/>
        <end position="370"/>
    </location>
</feature>
<dbReference type="Proteomes" id="UP000245771">
    <property type="component" value="Unassembled WGS sequence"/>
</dbReference>
<dbReference type="GO" id="GO:0046872">
    <property type="term" value="F:metal ion binding"/>
    <property type="evidence" value="ECO:0007669"/>
    <property type="project" value="UniProtKB-KW"/>
</dbReference>
<feature type="binding site" evidence="8">
    <location>
        <position position="171"/>
    </location>
    <ligand>
        <name>Mn(2+)</name>
        <dbReference type="ChEBI" id="CHEBI:29035"/>
        <label>1</label>
    </ligand>
</feature>
<feature type="active site" description="Proton acceptor" evidence="6">
    <location>
        <position position="170"/>
    </location>
</feature>
<evidence type="ECO:0000256" key="3">
    <source>
        <dbReference type="ARBA" id="ARBA00022723"/>
    </source>
</evidence>
<reference evidence="11 12" key="1">
    <citation type="journal article" date="2018" name="Mol. Biol. Evol.">
        <title>Broad Genomic Sampling Reveals a Smut Pathogenic Ancestry of the Fungal Clade Ustilaginomycotina.</title>
        <authorList>
            <person name="Kijpornyongpan T."/>
            <person name="Mondo S.J."/>
            <person name="Barry K."/>
            <person name="Sandor L."/>
            <person name="Lee J."/>
            <person name="Lipzen A."/>
            <person name="Pangilinan J."/>
            <person name="LaButti K."/>
            <person name="Hainaut M."/>
            <person name="Henrissat B."/>
            <person name="Grigoriev I.V."/>
            <person name="Spatafora J.W."/>
            <person name="Aime M.C."/>
        </authorList>
    </citation>
    <scope>NUCLEOTIDE SEQUENCE [LARGE SCALE GENOMIC DNA]</scope>
    <source>
        <strain evidence="11 12">MCA 3882</strain>
    </source>
</reference>
<name>A0A316V8Z5_9BASI</name>
<dbReference type="Gene3D" id="3.30.70.360">
    <property type="match status" value="1"/>
</dbReference>
<feature type="binding site" evidence="8">
    <location>
        <position position="136"/>
    </location>
    <ligand>
        <name>Mn(2+)</name>
        <dbReference type="ChEBI" id="CHEBI:29035"/>
        <label>2</label>
    </ligand>
</feature>
<keyword evidence="3 8" id="KW-0479">Metal-binding</keyword>
<evidence type="ECO:0000256" key="2">
    <source>
        <dbReference type="ARBA" id="ARBA00022670"/>
    </source>
</evidence>
<dbReference type="InParanoid" id="A0A316V8Z5"/>
<comment type="similarity">
    <text evidence="1">Belongs to the peptidase M20A family.</text>
</comment>